<evidence type="ECO:0000313" key="2">
    <source>
        <dbReference type="Proteomes" id="UP000663823"/>
    </source>
</evidence>
<sequence length="48" mass="5426">AARVQSPVPREISVTALSKSNIKSDEFDFDQTFNSLQEFCNRFKTIGC</sequence>
<dbReference type="AlphaFoldDB" id="A0A819XDL0"/>
<dbReference type="EMBL" id="CAJOAX010014161">
    <property type="protein sequence ID" value="CAF4140600.1"/>
    <property type="molecule type" value="Genomic_DNA"/>
</dbReference>
<feature type="non-terminal residue" evidence="1">
    <location>
        <position position="1"/>
    </location>
</feature>
<comment type="caution">
    <text evidence="1">The sequence shown here is derived from an EMBL/GenBank/DDBJ whole genome shotgun (WGS) entry which is preliminary data.</text>
</comment>
<proteinExistence type="predicted"/>
<protein>
    <submittedName>
        <fullName evidence="1">Uncharacterized protein</fullName>
    </submittedName>
</protein>
<name>A0A819XDL0_9BILA</name>
<evidence type="ECO:0000313" key="1">
    <source>
        <dbReference type="EMBL" id="CAF4140600.1"/>
    </source>
</evidence>
<reference evidence="1" key="1">
    <citation type="submission" date="2021-02" db="EMBL/GenBank/DDBJ databases">
        <authorList>
            <person name="Nowell W R."/>
        </authorList>
    </citation>
    <scope>NUCLEOTIDE SEQUENCE</scope>
</reference>
<accession>A0A819XDL0</accession>
<organism evidence="1 2">
    <name type="scientific">Rotaria sordida</name>
    <dbReference type="NCBI Taxonomy" id="392033"/>
    <lineage>
        <taxon>Eukaryota</taxon>
        <taxon>Metazoa</taxon>
        <taxon>Spiralia</taxon>
        <taxon>Gnathifera</taxon>
        <taxon>Rotifera</taxon>
        <taxon>Eurotatoria</taxon>
        <taxon>Bdelloidea</taxon>
        <taxon>Philodinida</taxon>
        <taxon>Philodinidae</taxon>
        <taxon>Rotaria</taxon>
    </lineage>
</organism>
<dbReference type="Proteomes" id="UP000663823">
    <property type="component" value="Unassembled WGS sequence"/>
</dbReference>
<gene>
    <name evidence="1" type="ORF">OTI717_LOCUS35718</name>
</gene>